<dbReference type="AlphaFoldDB" id="A0A9D5D0D4"/>
<sequence>MAESRQREMEVTMAETVRTLVSPLSKRLSGSRSPPPSVVRGPRAALFRRARAARESISGPVHRFLPPFAARER</sequence>
<comment type="caution">
    <text evidence="1">The sequence shown here is derived from an EMBL/GenBank/DDBJ whole genome shotgun (WGS) entry which is preliminary data.</text>
</comment>
<gene>
    <name evidence="1" type="ORF">J5N97_010287</name>
</gene>
<organism evidence="1 2">
    <name type="scientific">Dioscorea zingiberensis</name>
    <dbReference type="NCBI Taxonomy" id="325984"/>
    <lineage>
        <taxon>Eukaryota</taxon>
        <taxon>Viridiplantae</taxon>
        <taxon>Streptophyta</taxon>
        <taxon>Embryophyta</taxon>
        <taxon>Tracheophyta</taxon>
        <taxon>Spermatophyta</taxon>
        <taxon>Magnoliopsida</taxon>
        <taxon>Liliopsida</taxon>
        <taxon>Dioscoreales</taxon>
        <taxon>Dioscoreaceae</taxon>
        <taxon>Dioscorea</taxon>
    </lineage>
</organism>
<proteinExistence type="predicted"/>
<reference evidence="1" key="2">
    <citation type="journal article" date="2022" name="Hortic Res">
        <title>The genome of Dioscorea zingiberensis sheds light on the biosynthesis, origin and evolution of the medicinally important diosgenin saponins.</title>
        <authorList>
            <person name="Li Y."/>
            <person name="Tan C."/>
            <person name="Li Z."/>
            <person name="Guo J."/>
            <person name="Li S."/>
            <person name="Chen X."/>
            <person name="Wang C."/>
            <person name="Dai X."/>
            <person name="Yang H."/>
            <person name="Song W."/>
            <person name="Hou L."/>
            <person name="Xu J."/>
            <person name="Tong Z."/>
            <person name="Xu A."/>
            <person name="Yuan X."/>
            <person name="Wang W."/>
            <person name="Yang Q."/>
            <person name="Chen L."/>
            <person name="Sun Z."/>
            <person name="Wang K."/>
            <person name="Pan B."/>
            <person name="Chen J."/>
            <person name="Bao Y."/>
            <person name="Liu F."/>
            <person name="Qi X."/>
            <person name="Gang D.R."/>
            <person name="Wen J."/>
            <person name="Li J."/>
        </authorList>
    </citation>
    <scope>NUCLEOTIDE SEQUENCE</scope>
    <source>
        <strain evidence="1">Dzin_1.0</strain>
    </source>
</reference>
<name>A0A9D5D0D4_9LILI</name>
<keyword evidence="2" id="KW-1185">Reference proteome</keyword>
<dbReference type="EMBL" id="JAGGNH010000002">
    <property type="protein sequence ID" value="KAJ0982032.1"/>
    <property type="molecule type" value="Genomic_DNA"/>
</dbReference>
<dbReference type="Proteomes" id="UP001085076">
    <property type="component" value="Miscellaneous, Linkage group lg02"/>
</dbReference>
<protein>
    <submittedName>
        <fullName evidence="1">Uncharacterized protein</fullName>
    </submittedName>
</protein>
<reference evidence="1" key="1">
    <citation type="submission" date="2021-03" db="EMBL/GenBank/DDBJ databases">
        <authorList>
            <person name="Li Z."/>
            <person name="Yang C."/>
        </authorList>
    </citation>
    <scope>NUCLEOTIDE SEQUENCE</scope>
    <source>
        <strain evidence="1">Dzin_1.0</strain>
        <tissue evidence="1">Leaf</tissue>
    </source>
</reference>
<evidence type="ECO:0000313" key="1">
    <source>
        <dbReference type="EMBL" id="KAJ0982032.1"/>
    </source>
</evidence>
<evidence type="ECO:0000313" key="2">
    <source>
        <dbReference type="Proteomes" id="UP001085076"/>
    </source>
</evidence>
<accession>A0A9D5D0D4</accession>